<comment type="caution">
    <text evidence="2">The sequence shown here is derived from an EMBL/GenBank/DDBJ whole genome shotgun (WGS) entry which is preliminary data.</text>
</comment>
<dbReference type="AlphaFoldDB" id="X6MB91"/>
<accession>X6MB91</accession>
<feature type="region of interest" description="Disordered" evidence="1">
    <location>
        <begin position="1"/>
        <end position="24"/>
    </location>
</feature>
<proteinExistence type="predicted"/>
<gene>
    <name evidence="2" type="ORF">RFI_26471</name>
</gene>
<name>X6MB91_RETFI</name>
<protein>
    <submittedName>
        <fullName evidence="2">Uncharacterized protein</fullName>
    </submittedName>
</protein>
<evidence type="ECO:0000313" key="2">
    <source>
        <dbReference type="EMBL" id="ETO10906.1"/>
    </source>
</evidence>
<dbReference type="Proteomes" id="UP000023152">
    <property type="component" value="Unassembled WGS sequence"/>
</dbReference>
<organism evidence="2 3">
    <name type="scientific">Reticulomyxa filosa</name>
    <dbReference type="NCBI Taxonomy" id="46433"/>
    <lineage>
        <taxon>Eukaryota</taxon>
        <taxon>Sar</taxon>
        <taxon>Rhizaria</taxon>
        <taxon>Retaria</taxon>
        <taxon>Foraminifera</taxon>
        <taxon>Monothalamids</taxon>
        <taxon>Reticulomyxidae</taxon>
        <taxon>Reticulomyxa</taxon>
    </lineage>
</organism>
<evidence type="ECO:0000313" key="3">
    <source>
        <dbReference type="Proteomes" id="UP000023152"/>
    </source>
</evidence>
<keyword evidence="3" id="KW-1185">Reference proteome</keyword>
<dbReference type="EMBL" id="ASPP01022983">
    <property type="protein sequence ID" value="ETO10906.1"/>
    <property type="molecule type" value="Genomic_DNA"/>
</dbReference>
<sequence>MKHVEMLANSNSEGNKENDEKSQSQTNIIDLVMMSMDSTKMLTTVGKKKELDSIKMGTPSMTLATLFKKKLSFYQQKFEKKTRLPTIYGITGRSFMRVFFITMAPMTLGPMNITEKSRTMSIDKRNSNIHGSPNKKYRRTSNRSAFTLATQSYPSGFFHFHYHCSLQDKFIEASKEDGSAFASAELHNDIEEEYQNVLTDKSLEAFGSYLENKKQGGKWEREEHKGEYKKKWKADIDKLIAKKKIPWETETSKDNKERRDTRDMVQSIVNREAAETIAKEGSLCQKKDAFFFYTTTPTATLCLLICDTPTMFPLLCPSWIASPSSSSHHQKILSEYEHSRPKNLIEVEQQVDKFMFEFNRLTAKKTHSVACVAGFK</sequence>
<evidence type="ECO:0000256" key="1">
    <source>
        <dbReference type="SAM" id="MobiDB-lite"/>
    </source>
</evidence>
<reference evidence="2 3" key="1">
    <citation type="journal article" date="2013" name="Curr. Biol.">
        <title>The Genome of the Foraminiferan Reticulomyxa filosa.</title>
        <authorList>
            <person name="Glockner G."/>
            <person name="Hulsmann N."/>
            <person name="Schleicher M."/>
            <person name="Noegel A.A."/>
            <person name="Eichinger L."/>
            <person name="Gallinger C."/>
            <person name="Pawlowski J."/>
            <person name="Sierra R."/>
            <person name="Euteneuer U."/>
            <person name="Pillet L."/>
            <person name="Moustafa A."/>
            <person name="Platzer M."/>
            <person name="Groth M."/>
            <person name="Szafranski K."/>
            <person name="Schliwa M."/>
        </authorList>
    </citation>
    <scope>NUCLEOTIDE SEQUENCE [LARGE SCALE GENOMIC DNA]</scope>
</reference>